<gene>
    <name evidence="2" type="ORF">FPE_LOCUS23902</name>
</gene>
<evidence type="ECO:0000313" key="3">
    <source>
        <dbReference type="Proteomes" id="UP000834106"/>
    </source>
</evidence>
<proteinExistence type="predicted"/>
<dbReference type="GO" id="GO:0019171">
    <property type="term" value="F:(3R)-hydroxyacyl-[acyl-carrier-protein] dehydratase activity"/>
    <property type="evidence" value="ECO:0007669"/>
    <property type="project" value="TreeGrafter"/>
</dbReference>
<sequence>MNCLKRNLPRTSPAPPRVSVDDRVVDQNFIELLLKISSCKGISSLGYTLMKRLLWNSIPTLRFYSSWSQNVLKTGNILKQARIFSNSDIIGYSKLTSDSNPLHFDLECAKNAGFADLPVPGMLVASLFPRIIASNFPGAVYVKQTLEFRSPLYCGEEITGEVQASNIRQMKDKYMVKFTTKCFKDGGILVVDGEATAVLPTLAMKQT</sequence>
<evidence type="ECO:0000313" key="2">
    <source>
        <dbReference type="EMBL" id="CAI9776472.1"/>
    </source>
</evidence>
<dbReference type="GO" id="GO:0005739">
    <property type="term" value="C:mitochondrion"/>
    <property type="evidence" value="ECO:0007669"/>
    <property type="project" value="TreeGrafter"/>
</dbReference>
<evidence type="ECO:0000259" key="1">
    <source>
        <dbReference type="Pfam" id="PF01575"/>
    </source>
</evidence>
<keyword evidence="3" id="KW-1185">Reference proteome</keyword>
<dbReference type="Pfam" id="PF01575">
    <property type="entry name" value="MaoC_dehydratas"/>
    <property type="match status" value="1"/>
</dbReference>
<reference evidence="2" key="1">
    <citation type="submission" date="2023-05" db="EMBL/GenBank/DDBJ databases">
        <authorList>
            <person name="Huff M."/>
        </authorList>
    </citation>
    <scope>NUCLEOTIDE SEQUENCE</scope>
</reference>
<dbReference type="CDD" id="cd03449">
    <property type="entry name" value="R_hydratase"/>
    <property type="match status" value="1"/>
</dbReference>
<dbReference type="InterPro" id="IPR029069">
    <property type="entry name" value="HotDog_dom_sf"/>
</dbReference>
<dbReference type="InterPro" id="IPR002539">
    <property type="entry name" value="MaoC-like_dom"/>
</dbReference>
<dbReference type="AlphaFoldDB" id="A0AAD2E2D0"/>
<protein>
    <recommendedName>
        <fullName evidence="1">MaoC-like domain-containing protein</fullName>
    </recommendedName>
</protein>
<name>A0AAD2E2D0_9LAMI</name>
<dbReference type="Proteomes" id="UP000834106">
    <property type="component" value="Chromosome 14"/>
</dbReference>
<dbReference type="InterPro" id="IPR050965">
    <property type="entry name" value="UPF0336/Enoyl-CoA_hydratase"/>
</dbReference>
<dbReference type="EMBL" id="OU503049">
    <property type="protein sequence ID" value="CAI9776472.1"/>
    <property type="molecule type" value="Genomic_DNA"/>
</dbReference>
<accession>A0AAD2E2D0</accession>
<feature type="domain" description="MaoC-like" evidence="1">
    <location>
        <begin position="80"/>
        <end position="177"/>
    </location>
</feature>
<dbReference type="SUPFAM" id="SSF54637">
    <property type="entry name" value="Thioesterase/thiol ester dehydrase-isomerase"/>
    <property type="match status" value="1"/>
</dbReference>
<dbReference type="GO" id="GO:0006633">
    <property type="term" value="P:fatty acid biosynthetic process"/>
    <property type="evidence" value="ECO:0007669"/>
    <property type="project" value="TreeGrafter"/>
</dbReference>
<organism evidence="2 3">
    <name type="scientific">Fraxinus pennsylvanica</name>
    <dbReference type="NCBI Taxonomy" id="56036"/>
    <lineage>
        <taxon>Eukaryota</taxon>
        <taxon>Viridiplantae</taxon>
        <taxon>Streptophyta</taxon>
        <taxon>Embryophyta</taxon>
        <taxon>Tracheophyta</taxon>
        <taxon>Spermatophyta</taxon>
        <taxon>Magnoliopsida</taxon>
        <taxon>eudicotyledons</taxon>
        <taxon>Gunneridae</taxon>
        <taxon>Pentapetalae</taxon>
        <taxon>asterids</taxon>
        <taxon>lamiids</taxon>
        <taxon>Lamiales</taxon>
        <taxon>Oleaceae</taxon>
        <taxon>Oleeae</taxon>
        <taxon>Fraxinus</taxon>
    </lineage>
</organism>
<dbReference type="PANTHER" id="PTHR43437:SF3">
    <property type="entry name" value="HYDROXYACYL-THIOESTER DEHYDRATASE TYPE 2, MITOCHONDRIAL"/>
    <property type="match status" value="1"/>
</dbReference>
<dbReference type="Gene3D" id="3.10.129.10">
    <property type="entry name" value="Hotdog Thioesterase"/>
    <property type="match status" value="1"/>
</dbReference>
<dbReference type="PANTHER" id="PTHR43437">
    <property type="entry name" value="HYDROXYACYL-THIOESTER DEHYDRATASE TYPE 2, MITOCHONDRIAL-RELATED"/>
    <property type="match status" value="1"/>
</dbReference>